<name>A0A9N9R537_9NEOP</name>
<dbReference type="Proteomes" id="UP001153714">
    <property type="component" value="Chromosome 2"/>
</dbReference>
<proteinExistence type="predicted"/>
<evidence type="ECO:0000313" key="1">
    <source>
        <dbReference type="EMBL" id="CAG9789485.1"/>
    </source>
</evidence>
<protein>
    <submittedName>
        <fullName evidence="1">Uncharacterized protein</fullName>
    </submittedName>
</protein>
<evidence type="ECO:0000313" key="2">
    <source>
        <dbReference type="Proteomes" id="UP001153714"/>
    </source>
</evidence>
<reference evidence="1" key="2">
    <citation type="submission" date="2022-10" db="EMBL/GenBank/DDBJ databases">
        <authorList>
            <consortium name="ENA_rothamsted_submissions"/>
            <consortium name="culmorum"/>
            <person name="King R."/>
        </authorList>
    </citation>
    <scope>NUCLEOTIDE SEQUENCE</scope>
</reference>
<organism evidence="1 2">
    <name type="scientific">Diatraea saccharalis</name>
    <name type="common">sugarcane borer</name>
    <dbReference type="NCBI Taxonomy" id="40085"/>
    <lineage>
        <taxon>Eukaryota</taxon>
        <taxon>Metazoa</taxon>
        <taxon>Ecdysozoa</taxon>
        <taxon>Arthropoda</taxon>
        <taxon>Hexapoda</taxon>
        <taxon>Insecta</taxon>
        <taxon>Pterygota</taxon>
        <taxon>Neoptera</taxon>
        <taxon>Endopterygota</taxon>
        <taxon>Lepidoptera</taxon>
        <taxon>Glossata</taxon>
        <taxon>Ditrysia</taxon>
        <taxon>Pyraloidea</taxon>
        <taxon>Crambidae</taxon>
        <taxon>Crambinae</taxon>
        <taxon>Diatraea</taxon>
    </lineage>
</organism>
<gene>
    <name evidence="1" type="ORF">DIATSA_LOCUS7215</name>
</gene>
<dbReference type="EMBL" id="OU893333">
    <property type="protein sequence ID" value="CAG9789485.1"/>
    <property type="molecule type" value="Genomic_DNA"/>
</dbReference>
<reference evidence="1" key="1">
    <citation type="submission" date="2021-12" db="EMBL/GenBank/DDBJ databases">
        <authorList>
            <person name="King R."/>
        </authorList>
    </citation>
    <scope>NUCLEOTIDE SEQUENCE</scope>
</reference>
<keyword evidence="2" id="KW-1185">Reference proteome</keyword>
<accession>A0A9N9R537</accession>
<sequence length="116" mass="12997">MFNVKIGYDITAVLDKEGTHRFTGIYNHNLLQLTLTLTKNLASGEFTAESSRLSVSGGSGVRMVYMPESSISEVLSRRFLASSTMDNLRTWTNNIIIPILFEKTKTIEFPGYCVHC</sequence>
<dbReference type="AlphaFoldDB" id="A0A9N9R537"/>
<dbReference type="OrthoDB" id="7759717at2759"/>